<dbReference type="Pfam" id="PF00482">
    <property type="entry name" value="T2SSF"/>
    <property type="match status" value="2"/>
</dbReference>
<evidence type="ECO:0000256" key="5">
    <source>
        <dbReference type="ARBA" id="ARBA00022692"/>
    </source>
</evidence>
<dbReference type="InterPro" id="IPR042094">
    <property type="entry name" value="T2SS_GspF_sf"/>
</dbReference>
<proteinExistence type="inferred from homology"/>
<evidence type="ECO:0000313" key="11">
    <source>
        <dbReference type="Proteomes" id="UP000000483"/>
    </source>
</evidence>
<keyword evidence="3" id="KW-1003">Cell membrane</keyword>
<dbReference type="STRING" id="880072.Desac_0796"/>
<dbReference type="RefSeq" id="WP_013705788.1">
    <property type="nucleotide sequence ID" value="NC_015388.1"/>
</dbReference>
<evidence type="ECO:0000256" key="7">
    <source>
        <dbReference type="ARBA" id="ARBA00023136"/>
    </source>
</evidence>
<dbReference type="EMBL" id="CP002629">
    <property type="protein sequence ID" value="AEB08675.1"/>
    <property type="molecule type" value="Genomic_DNA"/>
</dbReference>
<evidence type="ECO:0000256" key="6">
    <source>
        <dbReference type="ARBA" id="ARBA00022989"/>
    </source>
</evidence>
<dbReference type="PANTHER" id="PTHR30012:SF7">
    <property type="entry name" value="PROTEIN TRANSPORT PROTEIN HOFC HOMOLOG"/>
    <property type="match status" value="1"/>
</dbReference>
<name>F2NGQ4_DESAR</name>
<dbReference type="GO" id="GO:0015628">
    <property type="term" value="P:protein secretion by the type II secretion system"/>
    <property type="evidence" value="ECO:0007669"/>
    <property type="project" value="TreeGrafter"/>
</dbReference>
<feature type="transmembrane region" description="Helical" evidence="8">
    <location>
        <begin position="369"/>
        <end position="397"/>
    </location>
</feature>
<gene>
    <name evidence="10" type="ordered locus">Desac_0796</name>
</gene>
<organism evidence="10 11">
    <name type="scientific">Desulfobacca acetoxidans (strain ATCC 700848 / DSM 11109 / ASRB2)</name>
    <dbReference type="NCBI Taxonomy" id="880072"/>
    <lineage>
        <taxon>Bacteria</taxon>
        <taxon>Pseudomonadati</taxon>
        <taxon>Thermodesulfobacteriota</taxon>
        <taxon>Desulfobaccia</taxon>
        <taxon>Desulfobaccales</taxon>
        <taxon>Desulfobaccaceae</taxon>
        <taxon>Desulfobacca</taxon>
    </lineage>
</organism>
<accession>F2NGQ4</accession>
<dbReference type="KEGG" id="dao:Desac_0796"/>
<keyword evidence="11" id="KW-1185">Reference proteome</keyword>
<dbReference type="InterPro" id="IPR003004">
    <property type="entry name" value="GspF/PilC"/>
</dbReference>
<evidence type="ECO:0000256" key="8">
    <source>
        <dbReference type="SAM" id="Phobius"/>
    </source>
</evidence>
<feature type="transmembrane region" description="Helical" evidence="8">
    <location>
        <begin position="165"/>
        <end position="192"/>
    </location>
</feature>
<dbReference type="InterPro" id="IPR018076">
    <property type="entry name" value="T2SS_GspF_dom"/>
</dbReference>
<dbReference type="FunFam" id="1.20.81.30:FF:000001">
    <property type="entry name" value="Type II secretion system protein F"/>
    <property type="match status" value="2"/>
</dbReference>
<reference evidence="11" key="2">
    <citation type="submission" date="2011-03" db="EMBL/GenBank/DDBJ databases">
        <title>The complete genome of Desulfobacca acetoxidans DSM 11109.</title>
        <authorList>
            <consortium name="US DOE Joint Genome Institute (JGI-PGF)"/>
            <person name="Lucas S."/>
            <person name="Copeland A."/>
            <person name="Lapidus A."/>
            <person name="Bruce D."/>
            <person name="Goodwin L."/>
            <person name="Pitluck S."/>
            <person name="Peters L."/>
            <person name="Kyrpides N."/>
            <person name="Mavromatis K."/>
            <person name="Ivanova N."/>
            <person name="Ovchinnikova G."/>
            <person name="Teshima H."/>
            <person name="Detter J.C."/>
            <person name="Han C."/>
            <person name="Land M."/>
            <person name="Hauser L."/>
            <person name="Markowitz V."/>
            <person name="Cheng J.-F."/>
            <person name="Hugenholtz P."/>
            <person name="Woyke T."/>
            <person name="Wu D."/>
            <person name="Spring S."/>
            <person name="Schueler E."/>
            <person name="Brambilla E."/>
            <person name="Klenk H.-P."/>
            <person name="Eisen J.A."/>
        </authorList>
    </citation>
    <scope>NUCLEOTIDE SEQUENCE [LARGE SCALE GENOMIC DNA]</scope>
    <source>
        <strain evidence="11">ATCC 700848 / DSM 11109 / ASRB2</strain>
    </source>
</reference>
<evidence type="ECO:0000256" key="4">
    <source>
        <dbReference type="ARBA" id="ARBA00022519"/>
    </source>
</evidence>
<reference evidence="10 11" key="1">
    <citation type="journal article" date="2011" name="Stand. Genomic Sci.">
        <title>Complete genome sequence of the acetate-degrading sulfate reducer Desulfobacca acetoxidans type strain (ASRB2).</title>
        <authorList>
            <person name="Goker M."/>
            <person name="Teshima H."/>
            <person name="Lapidus A."/>
            <person name="Nolan M."/>
            <person name="Lucas S."/>
            <person name="Hammon N."/>
            <person name="Deshpande S."/>
            <person name="Cheng J.F."/>
            <person name="Tapia R."/>
            <person name="Han C."/>
            <person name="Goodwin L."/>
            <person name="Pitluck S."/>
            <person name="Huntemann M."/>
            <person name="Liolios K."/>
            <person name="Ivanova N."/>
            <person name="Pagani I."/>
            <person name="Mavromatis K."/>
            <person name="Ovchinikova G."/>
            <person name="Pati A."/>
            <person name="Chen A."/>
            <person name="Palaniappan K."/>
            <person name="Land M."/>
            <person name="Hauser L."/>
            <person name="Brambilla E.M."/>
            <person name="Rohde M."/>
            <person name="Spring S."/>
            <person name="Detter J.C."/>
            <person name="Woyke T."/>
            <person name="Bristow J."/>
            <person name="Eisen J.A."/>
            <person name="Markowitz V."/>
            <person name="Hugenholtz P."/>
            <person name="Kyrpides N.C."/>
            <person name="Klenk H.P."/>
        </authorList>
    </citation>
    <scope>NUCLEOTIDE SEQUENCE [LARGE SCALE GENOMIC DNA]</scope>
    <source>
        <strain evidence="11">ATCC 700848 / DSM 11109 / ASRB2</strain>
    </source>
</reference>
<protein>
    <submittedName>
        <fullName evidence="10">Type II secretion system F domain protein</fullName>
    </submittedName>
</protein>
<evidence type="ECO:0000256" key="3">
    <source>
        <dbReference type="ARBA" id="ARBA00022475"/>
    </source>
</evidence>
<dbReference type="Gene3D" id="1.20.81.30">
    <property type="entry name" value="Type II secretion system (T2SS), domain F"/>
    <property type="match status" value="2"/>
</dbReference>
<dbReference type="OrthoDB" id="9805682at2"/>
<dbReference type="HOGENOM" id="CLU_035032_2_1_7"/>
<comment type="similarity">
    <text evidence="2">Belongs to the GSP F family.</text>
</comment>
<evidence type="ECO:0000256" key="1">
    <source>
        <dbReference type="ARBA" id="ARBA00004429"/>
    </source>
</evidence>
<dbReference type="Proteomes" id="UP000000483">
    <property type="component" value="Chromosome"/>
</dbReference>
<dbReference type="PRINTS" id="PR00812">
    <property type="entry name" value="BCTERIALGSPF"/>
</dbReference>
<comment type="subcellular location">
    <subcellularLocation>
        <location evidence="1">Cell inner membrane</location>
        <topology evidence="1">Multi-pass membrane protein</topology>
    </subcellularLocation>
</comment>
<sequence>MPLYHYRASDLKGNIIQGTLEAREEGLVVLHLQHGGLIPLRISLDPAPSAWQGKLSFRRGRRVSSREVVLFTEELADLLKAGLPLDRSLQALKEVTSRSGMKEVINQILRDLQGGKTLSDSLSRHKAFSPLYVSLIQAGETGGFLDESLSRLSDYLQTVSEFRSYLFTALIYPMILAGMGSLSLVLMLLYVVPRFESFFQEMGQELFWSTRMLLWISQMFRSYWWVLALFLAILIWSISRLLRSSKGQLWLDRFRIQAPLLGTLTRNVAAAFFAKTLGTLLNNGVPLVASLQVVITSVNNRYLASAIKSVLDSVEKGKQLSVMLKKVGMFPELFLQMVAIGEETGHLAEMLLSAADSLEKEARKAIRRLLALLEPILILVTAMAVAFIIVSLLLPILNLYEIQI</sequence>
<dbReference type="eggNOG" id="COG1459">
    <property type="taxonomic scope" value="Bacteria"/>
</dbReference>
<feature type="transmembrane region" description="Helical" evidence="8">
    <location>
        <begin position="222"/>
        <end position="242"/>
    </location>
</feature>
<dbReference type="AlphaFoldDB" id="F2NGQ4"/>
<feature type="domain" description="Type II secretion system protein GspF" evidence="9">
    <location>
        <begin position="71"/>
        <end position="193"/>
    </location>
</feature>
<evidence type="ECO:0000313" key="10">
    <source>
        <dbReference type="EMBL" id="AEB08675.1"/>
    </source>
</evidence>
<evidence type="ECO:0000259" key="9">
    <source>
        <dbReference type="Pfam" id="PF00482"/>
    </source>
</evidence>
<keyword evidence="5 8" id="KW-0812">Transmembrane</keyword>
<feature type="domain" description="Type II secretion system protein GspF" evidence="9">
    <location>
        <begin position="273"/>
        <end position="395"/>
    </location>
</feature>
<keyword evidence="6 8" id="KW-1133">Transmembrane helix</keyword>
<keyword evidence="4" id="KW-0997">Cell inner membrane</keyword>
<evidence type="ECO:0000256" key="2">
    <source>
        <dbReference type="ARBA" id="ARBA00005745"/>
    </source>
</evidence>
<dbReference type="PANTHER" id="PTHR30012">
    <property type="entry name" value="GENERAL SECRETION PATHWAY PROTEIN"/>
    <property type="match status" value="1"/>
</dbReference>
<dbReference type="GO" id="GO:0005886">
    <property type="term" value="C:plasma membrane"/>
    <property type="evidence" value="ECO:0007669"/>
    <property type="project" value="UniProtKB-SubCell"/>
</dbReference>
<keyword evidence="7 8" id="KW-0472">Membrane</keyword>